<evidence type="ECO:0000313" key="4">
    <source>
        <dbReference type="EMBL" id="QDH80123.1"/>
    </source>
</evidence>
<dbReference type="InterPro" id="IPR002641">
    <property type="entry name" value="PNPLA_dom"/>
</dbReference>
<dbReference type="Pfam" id="PF01734">
    <property type="entry name" value="Patatin"/>
    <property type="match status" value="1"/>
</dbReference>
<feature type="active site" description="Proton acceptor" evidence="2">
    <location>
        <position position="182"/>
    </location>
</feature>
<dbReference type="GO" id="GO:0016042">
    <property type="term" value="P:lipid catabolic process"/>
    <property type="evidence" value="ECO:0007669"/>
    <property type="project" value="UniProtKB-UniRule"/>
</dbReference>
<dbReference type="GO" id="GO:0016787">
    <property type="term" value="F:hydrolase activity"/>
    <property type="evidence" value="ECO:0007669"/>
    <property type="project" value="UniProtKB-UniRule"/>
</dbReference>
<keyword evidence="5" id="KW-1185">Reference proteome</keyword>
<evidence type="ECO:0000313" key="5">
    <source>
        <dbReference type="Proteomes" id="UP000316614"/>
    </source>
</evidence>
<dbReference type="OrthoDB" id="1489257at2"/>
<feature type="short sequence motif" description="DGA/G" evidence="2">
    <location>
        <begin position="182"/>
        <end position="184"/>
    </location>
</feature>
<dbReference type="Proteomes" id="UP000316614">
    <property type="component" value="Chromosome"/>
</dbReference>
<dbReference type="SUPFAM" id="SSF52151">
    <property type="entry name" value="FabD/lysophospholipase-like"/>
    <property type="match status" value="1"/>
</dbReference>
<sequence>MRALVISGGGSKGAYAGGIAEFLIRECKLEYDLFMGTSTGSLLIPHLSIDNVEKIKNVYTTVKQKDIFTICPFIITKENGTFRSRINHLGIMKMFIQQKKTFGDTSSLRKLIGRSIRKEDYKKMQANSADVVITVSNLSTNQVEYKSLKECNYTDFCDWIWASANMVPFMSLVEKNNMEYADGGMADLVPISESIRRGATEIDIIVLKTNKPTSPQNPVKNALELTTRTFDFMLNQISNDDITIGKLQGSQKKVKLNFYYPPKELTENSLIFDPNQMRRWWQEGYDFAKQTSPICKCLEQTENGKV</sequence>
<protein>
    <submittedName>
        <fullName evidence="4">Patatin-like phospholipase family protein</fullName>
    </submittedName>
</protein>
<name>A0A514CJX7_9BACT</name>
<dbReference type="RefSeq" id="WP_141615360.1">
    <property type="nucleotide sequence ID" value="NZ_CP041253.1"/>
</dbReference>
<reference evidence="4 5" key="1">
    <citation type="submission" date="2019-06" db="EMBL/GenBank/DDBJ databases">
        <title>Echinicola alkalisoli sp. nov. isolated from saline soil.</title>
        <authorList>
            <person name="Sun J.-Q."/>
            <person name="Xu L."/>
        </authorList>
    </citation>
    <scope>NUCLEOTIDE SEQUENCE [LARGE SCALE GENOMIC DNA]</scope>
    <source>
        <strain evidence="4 5">LN3S3</strain>
    </source>
</reference>
<evidence type="ECO:0000256" key="2">
    <source>
        <dbReference type="PROSITE-ProRule" id="PRU01161"/>
    </source>
</evidence>
<dbReference type="Gene3D" id="3.40.1090.10">
    <property type="entry name" value="Cytosolic phospholipase A2 catalytic domain"/>
    <property type="match status" value="1"/>
</dbReference>
<keyword evidence="2" id="KW-0442">Lipid degradation</keyword>
<organism evidence="4 5">
    <name type="scientific">Echinicola soli</name>
    <dbReference type="NCBI Taxonomy" id="2591634"/>
    <lineage>
        <taxon>Bacteria</taxon>
        <taxon>Pseudomonadati</taxon>
        <taxon>Bacteroidota</taxon>
        <taxon>Cytophagia</taxon>
        <taxon>Cytophagales</taxon>
        <taxon>Cyclobacteriaceae</taxon>
        <taxon>Echinicola</taxon>
    </lineage>
</organism>
<dbReference type="PROSITE" id="PS51635">
    <property type="entry name" value="PNPLA"/>
    <property type="match status" value="1"/>
</dbReference>
<gene>
    <name evidence="4" type="ORF">FKX85_14195</name>
</gene>
<feature type="short sequence motif" description="GXSXG" evidence="2">
    <location>
        <begin position="36"/>
        <end position="40"/>
    </location>
</feature>
<dbReference type="AlphaFoldDB" id="A0A514CJX7"/>
<accession>A0A514CJX7</accession>
<proteinExistence type="predicted"/>
<dbReference type="EMBL" id="CP041253">
    <property type="protein sequence ID" value="QDH80123.1"/>
    <property type="molecule type" value="Genomic_DNA"/>
</dbReference>
<evidence type="ECO:0000256" key="1">
    <source>
        <dbReference type="ARBA" id="ARBA00023098"/>
    </source>
</evidence>
<feature type="short sequence motif" description="GXGXXG" evidence="2">
    <location>
        <begin position="8"/>
        <end position="13"/>
    </location>
</feature>
<evidence type="ECO:0000259" key="3">
    <source>
        <dbReference type="PROSITE" id="PS51635"/>
    </source>
</evidence>
<keyword evidence="1 2" id="KW-0443">Lipid metabolism</keyword>
<dbReference type="InterPro" id="IPR016035">
    <property type="entry name" value="Acyl_Trfase/lysoPLipase"/>
</dbReference>
<feature type="active site" description="Nucleophile" evidence="2">
    <location>
        <position position="38"/>
    </location>
</feature>
<keyword evidence="2" id="KW-0378">Hydrolase</keyword>
<feature type="domain" description="PNPLA" evidence="3">
    <location>
        <begin position="4"/>
        <end position="195"/>
    </location>
</feature>
<dbReference type="KEGG" id="echi:FKX85_14195"/>